<sequence>MEKIEQPSLEEPEFLAGPVFRGDKRQQRSRSPLGIAHRPISVRNFLDGLNFIDLSSLFGFKIGFFK</sequence>
<evidence type="ECO:0000313" key="2">
    <source>
        <dbReference type="Proteomes" id="UP000593563"/>
    </source>
</evidence>
<gene>
    <name evidence="1" type="ORF">AG4045_005099</name>
</gene>
<name>A0A6L5B7S6_APIGR</name>
<proteinExistence type="predicted"/>
<dbReference type="Proteomes" id="UP000593563">
    <property type="component" value="Unassembled WGS sequence"/>
</dbReference>
<dbReference type="EMBL" id="WRXP01002517">
    <property type="protein sequence ID" value="KAF1001786.1"/>
    <property type="molecule type" value="Genomic_DNA"/>
</dbReference>
<dbReference type="AlphaFoldDB" id="A0A6L5B7S6"/>
<organism evidence="1 2">
    <name type="scientific">Apium graveolens</name>
    <name type="common">Celery</name>
    <dbReference type="NCBI Taxonomy" id="4045"/>
    <lineage>
        <taxon>Eukaryota</taxon>
        <taxon>Viridiplantae</taxon>
        <taxon>Streptophyta</taxon>
        <taxon>Embryophyta</taxon>
        <taxon>Tracheophyta</taxon>
        <taxon>Spermatophyta</taxon>
        <taxon>Magnoliopsida</taxon>
        <taxon>eudicotyledons</taxon>
        <taxon>Gunneridae</taxon>
        <taxon>Pentapetalae</taxon>
        <taxon>asterids</taxon>
        <taxon>campanulids</taxon>
        <taxon>Apiales</taxon>
        <taxon>Apiaceae</taxon>
        <taxon>Apioideae</taxon>
        <taxon>apioid superclade</taxon>
        <taxon>Apieae</taxon>
        <taxon>Apium</taxon>
    </lineage>
</organism>
<keyword evidence="2" id="KW-1185">Reference proteome</keyword>
<evidence type="ECO:0000313" key="1">
    <source>
        <dbReference type="EMBL" id="KAF1001786.1"/>
    </source>
</evidence>
<protein>
    <submittedName>
        <fullName evidence="1">Uncharacterized protein</fullName>
    </submittedName>
</protein>
<accession>A0A6L5B7S6</accession>
<comment type="caution">
    <text evidence="1">The sequence shown here is derived from an EMBL/GenBank/DDBJ whole genome shotgun (WGS) entry which is preliminary data.</text>
</comment>
<reference evidence="1" key="1">
    <citation type="submission" date="2020-01" db="EMBL/GenBank/DDBJ databases">
        <title>The Celery Genome Sequence Reveals Sequential Paleo-tetraploidization, Resistance Gene Elimination, Karyotype Evolution, and Functional Innovation in Apiales.</title>
        <authorList>
            <person name="Song X."/>
        </authorList>
    </citation>
    <scope>NUCLEOTIDE SEQUENCE</scope>
    <source>
        <tissue evidence="1">Leaf</tissue>
    </source>
</reference>